<dbReference type="InterPro" id="IPR030191">
    <property type="entry name" value="CodB"/>
</dbReference>
<comment type="caution">
    <text evidence="7">The sequence shown here is derived from an EMBL/GenBank/DDBJ whole genome shotgun (WGS) entry which is preliminary data.</text>
</comment>
<feature type="transmembrane region" description="Helical" evidence="6">
    <location>
        <begin position="56"/>
        <end position="78"/>
    </location>
</feature>
<feature type="transmembrane region" description="Helical" evidence="6">
    <location>
        <begin position="362"/>
        <end position="384"/>
    </location>
</feature>
<organism evidence="7 8">
    <name type="scientific">Salinisphaera shabanensis E1L3A</name>
    <dbReference type="NCBI Taxonomy" id="1033802"/>
    <lineage>
        <taxon>Bacteria</taxon>
        <taxon>Pseudomonadati</taxon>
        <taxon>Pseudomonadota</taxon>
        <taxon>Gammaproteobacteria</taxon>
        <taxon>Salinisphaerales</taxon>
        <taxon>Salinisphaeraceae</taxon>
        <taxon>Salinisphaera</taxon>
    </lineage>
</organism>
<dbReference type="CDD" id="cd11484">
    <property type="entry name" value="SLC-NCS1sbd_CobB-like"/>
    <property type="match status" value="1"/>
</dbReference>
<dbReference type="RefSeq" id="WP_006913237.1">
    <property type="nucleotide sequence ID" value="NZ_AFNV02000001.1"/>
</dbReference>
<accession>U2ET31</accession>
<evidence type="ECO:0000313" key="7">
    <source>
        <dbReference type="EMBL" id="ERJ20845.1"/>
    </source>
</evidence>
<feature type="transmembrane region" description="Helical" evidence="6">
    <location>
        <begin position="195"/>
        <end position="215"/>
    </location>
</feature>
<evidence type="ECO:0000256" key="1">
    <source>
        <dbReference type="ARBA" id="ARBA00004141"/>
    </source>
</evidence>
<feature type="transmembrane region" description="Helical" evidence="6">
    <location>
        <begin position="156"/>
        <end position="175"/>
    </location>
</feature>
<feature type="transmembrane region" description="Helical" evidence="6">
    <location>
        <begin position="24"/>
        <end position="44"/>
    </location>
</feature>
<evidence type="ECO:0000256" key="3">
    <source>
        <dbReference type="ARBA" id="ARBA00022692"/>
    </source>
</evidence>
<feature type="transmembrane region" description="Helical" evidence="6">
    <location>
        <begin position="328"/>
        <end position="350"/>
    </location>
</feature>
<dbReference type="eggNOG" id="COG1457">
    <property type="taxonomic scope" value="Bacteria"/>
</dbReference>
<dbReference type="GO" id="GO:0005886">
    <property type="term" value="C:plasma membrane"/>
    <property type="evidence" value="ECO:0007669"/>
    <property type="project" value="TreeGrafter"/>
</dbReference>
<dbReference type="GO" id="GO:0015209">
    <property type="term" value="F:cytosine transmembrane transporter activity"/>
    <property type="evidence" value="ECO:0007669"/>
    <property type="project" value="InterPro"/>
</dbReference>
<evidence type="ECO:0000256" key="6">
    <source>
        <dbReference type="SAM" id="Phobius"/>
    </source>
</evidence>
<feature type="transmembrane region" description="Helical" evidence="6">
    <location>
        <begin position="259"/>
        <end position="283"/>
    </location>
</feature>
<feature type="transmembrane region" description="Helical" evidence="6">
    <location>
        <begin position="130"/>
        <end position="149"/>
    </location>
</feature>
<evidence type="ECO:0000256" key="2">
    <source>
        <dbReference type="ARBA" id="ARBA00008974"/>
    </source>
</evidence>
<dbReference type="PANTHER" id="PTHR30569:SF0">
    <property type="entry name" value="CYTOSINE PERMEASE"/>
    <property type="match status" value="1"/>
</dbReference>
<keyword evidence="5 6" id="KW-0472">Membrane</keyword>
<dbReference type="EMBL" id="AFNV02000001">
    <property type="protein sequence ID" value="ERJ20845.1"/>
    <property type="molecule type" value="Genomic_DNA"/>
</dbReference>
<dbReference type="NCBIfam" id="NF008241">
    <property type="entry name" value="PRK11017.1"/>
    <property type="match status" value="1"/>
</dbReference>
<dbReference type="AlphaFoldDB" id="U2ET31"/>
<dbReference type="InterPro" id="IPR001248">
    <property type="entry name" value="Pur-cyt_permease"/>
</dbReference>
<keyword evidence="8" id="KW-1185">Reference proteome</keyword>
<evidence type="ECO:0000256" key="4">
    <source>
        <dbReference type="ARBA" id="ARBA00022989"/>
    </source>
</evidence>
<evidence type="ECO:0000256" key="5">
    <source>
        <dbReference type="ARBA" id="ARBA00023136"/>
    </source>
</evidence>
<reference evidence="7 8" key="2">
    <citation type="journal article" date="2013" name="PLoS ONE">
        <title>INDIGO - INtegrated Data Warehouse of MIcrobial GenOmes with Examples from the Red Sea Extremophiles.</title>
        <authorList>
            <person name="Alam I."/>
            <person name="Antunes A."/>
            <person name="Kamau A.A."/>
            <person name="Ba Alawi W."/>
            <person name="Kalkatawi M."/>
            <person name="Stingl U."/>
            <person name="Bajic V.B."/>
        </authorList>
    </citation>
    <scope>NUCLEOTIDE SEQUENCE [LARGE SCALE GENOMIC DNA]</scope>
    <source>
        <strain evidence="7 8">E1L3A</strain>
    </source>
</reference>
<comment type="similarity">
    <text evidence="2">Belongs to the purine-cytosine permease (2.A.39) family.</text>
</comment>
<dbReference type="OrthoDB" id="5487344at2"/>
<keyword evidence="3 6" id="KW-0812">Transmembrane</keyword>
<sequence>MSHTEHDFQDYEFSAVPASARRGFWTMLAVMLGFTFFSASMWAGGTLGKGLTLFEFAWVVLAGNLVLGLYAVLLAFIASRTGLSTHLLSRYAFGVRGSWLPSFLLGGTQVGWFGVGVVMFALPIEAATGTNIYLLIAIGGVLMTTTAWVGFKALTILSFIAVPAIFVLGNMSVAMAVGEAGGINALAAITPDDPITLAVALTACIGSFISGATLTPDFVRFARSPKVGVSTTLIAFFLGNSLMFTFGAVGALVYSEADISQVMFAQGLILPAILVLGLNIWTTNDNALYAASLGFANITRLPKHWIVIFNGLVGTLASMWLYNNFVGWLSFLSSALPPIGAILIADFFIVARRHYPMLEQAALKQVNWIAVGAWAVGFAAANLLPGIPPLNAVLSAFVVYLVASRVMGGASARRTIAADS</sequence>
<comment type="subcellular location">
    <subcellularLocation>
        <location evidence="1">Membrane</location>
        <topology evidence="1">Multi-pass membrane protein</topology>
    </subcellularLocation>
</comment>
<feature type="transmembrane region" description="Helical" evidence="6">
    <location>
        <begin position="99"/>
        <end position="124"/>
    </location>
</feature>
<dbReference type="PANTHER" id="PTHR30569">
    <property type="entry name" value="CYTOSINE TRANSPORTER CODB"/>
    <property type="match status" value="1"/>
</dbReference>
<protein>
    <submittedName>
        <fullName evidence="7">Cytosine permease protein</fullName>
    </submittedName>
</protein>
<dbReference type="Proteomes" id="UP000006242">
    <property type="component" value="Unassembled WGS sequence"/>
</dbReference>
<dbReference type="Pfam" id="PF02133">
    <property type="entry name" value="Transp_cyt_pur"/>
    <property type="match status" value="1"/>
</dbReference>
<feature type="transmembrane region" description="Helical" evidence="6">
    <location>
        <begin position="390"/>
        <end position="408"/>
    </location>
</feature>
<dbReference type="Gene3D" id="1.10.4160.10">
    <property type="entry name" value="Hydantoin permease"/>
    <property type="match status" value="1"/>
</dbReference>
<feature type="transmembrane region" description="Helical" evidence="6">
    <location>
        <begin position="227"/>
        <end position="253"/>
    </location>
</feature>
<reference evidence="7 8" key="1">
    <citation type="journal article" date="2011" name="J. Bacteriol.">
        <title>Genome sequence of Salinisphaera shabanensis, a gammaproteobacterium from the harsh, variable environment of the brine-seawater interface of the Shaban Deep in the Red Sea.</title>
        <authorList>
            <person name="Antunes A."/>
            <person name="Alam I."/>
            <person name="Bajic V.B."/>
            <person name="Stingl U."/>
        </authorList>
    </citation>
    <scope>NUCLEOTIDE SEQUENCE [LARGE SCALE GENOMIC DNA]</scope>
    <source>
        <strain evidence="7 8">E1L3A</strain>
    </source>
</reference>
<evidence type="ECO:0000313" key="8">
    <source>
        <dbReference type="Proteomes" id="UP000006242"/>
    </source>
</evidence>
<name>U2ET31_9GAMM</name>
<keyword evidence="4 6" id="KW-1133">Transmembrane helix</keyword>
<gene>
    <name evidence="7" type="primary">codB</name>
    <name evidence="7" type="ORF">SSPSH_000187</name>
</gene>
<dbReference type="STRING" id="1033802.SSPSH_000187"/>
<feature type="transmembrane region" description="Helical" evidence="6">
    <location>
        <begin position="304"/>
        <end position="322"/>
    </location>
</feature>
<proteinExistence type="inferred from homology"/>